<dbReference type="Gene3D" id="2.30.30.850">
    <property type="match status" value="1"/>
</dbReference>
<gene>
    <name evidence="9 10" type="primary">BC035947</name>
</gene>
<evidence type="ECO:0000256" key="2">
    <source>
        <dbReference type="ARBA" id="ARBA00022695"/>
    </source>
</evidence>
<dbReference type="SUPFAM" id="SSF49830">
    <property type="entry name" value="ENV polyprotein, receptor-binding domain"/>
    <property type="match status" value="1"/>
</dbReference>
<sequence length="714" mass="78527">MVEVFIDTFSGWVEAFPTKKETATIVAKKILEEILPHFGVPKVIGSDNGHAFVSQVPHQFEVGDAVLVRRHRAGEPEPRWKGLYLVLLTTSTAVKVEGISAWVHASCPTSRRLPQRLIQMSGPWKGLLILLSCACCTGVAPPDFNPHTPIQQIWEVLNEEGNIVWATTAVHPPWTWWPDLTPDICKLAAGSLTWDLLDHTDLSDPPPEERCVPNGIGSTYGCSGQFYRANLRAAEFYVCPGQGQSRRLRQKCGGASRFFCGKWGCETTGHAFWNPSSAWDLITVKRGSDHDGSNQGERDSSKYPESGCAHKNSPSGPCKGKYCNPLLIKFTEKGRQDRQSWLKGNRWGWRVYAPSRDPGFIFKIRLTVGDPAVAPIGPNTVLLEQGPPAKSKSLTQMPAQPMGPSYTDTLTPTTALQNPLTVAPTNPSTGQRMFNLVRGAFYALNRTNPDATEDCWLCLSSGPPYYEGIAFNGDFNKTSSHTSCSWGTGQKLTLTKVSARNPGLCIGTPPPTHKHLCAQIQSVSKTETNYYLVPSPVGWWACNTGLTPCVSTKVFESSHDFCVMIQLLPRVYYHSASSLEEIYAGTRFKKEPVTLTLATFLGIGMAVGVGTGVSALIEGRQGIQSLRDAVNVDLEMLEKSTDVLEKSLSSLSEVVLQNRRGLDLLFLKEGGLCTALKEECCFYADHTGIVRDSMQKREKDSNDKSENERPNRDG</sequence>
<dbReference type="PANTHER" id="PTHR10424:SF72">
    <property type="entry name" value="BC035947 PROTEIN-RELATED"/>
    <property type="match status" value="1"/>
</dbReference>
<dbReference type="EMBL" id="BC034187">
    <property type="protein sequence ID" value="AAH34187.2"/>
    <property type="molecule type" value="mRNA"/>
</dbReference>
<dbReference type="InterPro" id="IPR001584">
    <property type="entry name" value="Integrase_cat-core"/>
</dbReference>
<keyword evidence="7" id="KW-1133">Transmembrane helix</keyword>
<dbReference type="InterPro" id="IPR008981">
    <property type="entry name" value="FMuLV_rcpt-bd"/>
</dbReference>
<feature type="compositionally biased region" description="Basic and acidic residues" evidence="6">
    <location>
        <begin position="287"/>
        <end position="302"/>
    </location>
</feature>
<dbReference type="InterPro" id="IPR012337">
    <property type="entry name" value="RNaseH-like_sf"/>
</dbReference>
<accession>Q8K030</accession>
<reference evidence="9" key="1">
    <citation type="journal article" date="2004" name="Genome Res.">
        <title>The status, quality, and expansion of the NIH full-length cDNA project: the Mammalian Gene Collection (MGC).</title>
        <authorList>
            <consortium name="The MGC Project Team"/>
            <person name="Gerhard D.S."/>
            <person name="Wagner L."/>
            <person name="Feingold E.A."/>
            <person name="Shenmen C.M."/>
            <person name="Grouse L.H."/>
            <person name="Schuler G."/>
            <person name="Klein S.L."/>
            <person name="Old S."/>
            <person name="Rasooly R."/>
            <person name="Good P."/>
            <person name="Guyer M."/>
            <person name="Peck A.M."/>
            <person name="Derge J.G."/>
            <person name="Lipman D."/>
            <person name="Collins F.S."/>
            <person name="Jang W."/>
            <person name="Sherry S."/>
            <person name="Feolo M."/>
            <person name="Misquitta L."/>
            <person name="Lee E."/>
            <person name="Rotmistrovsky K."/>
            <person name="Greenhut S.F."/>
            <person name="Schaefer C.F."/>
            <person name="Buetow K."/>
            <person name="Bonner T.I."/>
            <person name="Haussler D."/>
            <person name="Kent J."/>
            <person name="Kiekhaus M."/>
            <person name="Furey T."/>
            <person name="Brent M."/>
            <person name="Prange C."/>
            <person name="Schreiber K."/>
            <person name="Shapiro N."/>
            <person name="Bhat N.K."/>
            <person name="Hopkins R.F."/>
            <person name="Hsie F."/>
            <person name="Driscoll T."/>
            <person name="Soares M.B."/>
            <person name="Casavant T.L."/>
            <person name="Scheetz T.E."/>
            <person name="Brown-stein M.J."/>
            <person name="Usdin T.B."/>
            <person name="Toshiyuki S."/>
            <person name="Carninci P."/>
            <person name="Piao Y."/>
            <person name="Dudekula D.B."/>
            <person name="Ko M.S."/>
            <person name="Kawakami K."/>
            <person name="Suzuki Y."/>
            <person name="Sugano S."/>
            <person name="Gruber C.E."/>
            <person name="Smith M.R."/>
            <person name="Simmons B."/>
            <person name="Moore T."/>
            <person name="Waterman R."/>
            <person name="Johnson S.L."/>
            <person name="Ruan Y."/>
            <person name="Wei C.L."/>
            <person name="Mathavan S."/>
            <person name="Gunaratne P.H."/>
            <person name="Wu J."/>
            <person name="Garcia A.M."/>
            <person name="Hulyk S.W."/>
            <person name="Fuh E."/>
            <person name="Yuan Y."/>
            <person name="Sneed A."/>
            <person name="Kowis C."/>
            <person name="Hodgson A."/>
            <person name="Muzny D.M."/>
            <person name="McPherson J."/>
            <person name="Gibbs R.A."/>
            <person name="Fahey J."/>
            <person name="Helton E."/>
            <person name="Ketteman M."/>
            <person name="Madan A."/>
            <person name="Rodrigues S."/>
            <person name="Sanchez A."/>
            <person name="Whiting M."/>
            <person name="Madari A."/>
            <person name="Young A.C."/>
            <person name="Wetherby K.D."/>
            <person name="Granite S.J."/>
            <person name="Kwong P.N."/>
            <person name="Brinkley C.P."/>
            <person name="Pearson R.L."/>
            <person name="Bouffard G.G."/>
            <person name="Blakesly R.W."/>
            <person name="Green E.D."/>
            <person name="Dickson M.C."/>
            <person name="Rodriguez A.C."/>
            <person name="Grimwood J."/>
            <person name="Schmutz J."/>
            <person name="Myers R.M."/>
            <person name="Butterfield Y.S."/>
            <person name="Griffith M."/>
            <person name="Griffith O.L."/>
            <person name="Krzywinski M.I."/>
            <person name="Liao N."/>
            <person name="Morin R."/>
            <person name="Morrin R."/>
            <person name="Palmquist D."/>
            <person name="Petrescu A.S."/>
            <person name="Skalska U."/>
            <person name="Smailus D.E."/>
            <person name="Stott J.M."/>
            <person name="Schnerch A."/>
            <person name="Schein J.E."/>
            <person name="Jones S.J."/>
            <person name="Holt R.A."/>
            <person name="Baross A."/>
            <person name="Marra M.A."/>
            <person name="Clifton S."/>
            <person name="Makowski K.A."/>
            <person name="Bosak S."/>
            <person name="Malek J."/>
        </authorList>
    </citation>
    <scope>NUCLEOTIDE SEQUENCE [LARGE SCALE MRNA]</scope>
    <source>
        <strain evidence="9">FVB/N</strain>
        <tissue evidence="9">Kidney</tissue>
    </source>
</reference>
<dbReference type="Pfam" id="PF00429">
    <property type="entry name" value="TLV_coat"/>
    <property type="match status" value="1"/>
</dbReference>
<proteinExistence type="evidence at transcript level"/>
<dbReference type="PANTHER" id="PTHR10424">
    <property type="entry name" value="VIRAL ENVELOPE PROTEIN"/>
    <property type="match status" value="1"/>
</dbReference>
<keyword evidence="4" id="KW-0255">Endonuclease</keyword>
<keyword evidence="7" id="KW-0812">Transmembrane</keyword>
<dbReference type="InterPro" id="IPR040643">
    <property type="entry name" value="MLVIN_C"/>
</dbReference>
<dbReference type="GO" id="GO:0015074">
    <property type="term" value="P:DNA integration"/>
    <property type="evidence" value="ECO:0007669"/>
    <property type="project" value="InterPro"/>
</dbReference>
<dbReference type="GO" id="GO:0016787">
    <property type="term" value="F:hydrolase activity"/>
    <property type="evidence" value="ECO:0007669"/>
    <property type="project" value="UniProtKB-KW"/>
</dbReference>
<name>Q8K030_MOUSE</name>
<keyword evidence="1" id="KW-0808">Transferase</keyword>
<protein>
    <submittedName>
        <fullName evidence="9">BC035947 protein</fullName>
    </submittedName>
</protein>
<evidence type="ECO:0000256" key="5">
    <source>
        <dbReference type="ARBA" id="ARBA00022801"/>
    </source>
</evidence>
<evidence type="ECO:0000256" key="4">
    <source>
        <dbReference type="ARBA" id="ARBA00022759"/>
    </source>
</evidence>
<dbReference type="SUPFAM" id="SSF58069">
    <property type="entry name" value="Virus ectodomain"/>
    <property type="match status" value="1"/>
</dbReference>
<feature type="region of interest" description="Disordered" evidence="6">
    <location>
        <begin position="693"/>
        <end position="714"/>
    </location>
</feature>
<dbReference type="Gene3D" id="3.90.310.10">
    <property type="entry name" value="ENV polyprotein, receptor-binding domain"/>
    <property type="match status" value="1"/>
</dbReference>
<feature type="domain" description="Integrase catalytic" evidence="8">
    <location>
        <begin position="1"/>
        <end position="82"/>
    </location>
</feature>
<feature type="transmembrane region" description="Helical" evidence="7">
    <location>
        <begin position="595"/>
        <end position="617"/>
    </location>
</feature>
<dbReference type="Pfam" id="PF18697">
    <property type="entry name" value="MLVIN_C"/>
    <property type="match status" value="1"/>
</dbReference>
<dbReference type="PeptideAtlas" id="Q8K030"/>
<dbReference type="MGI" id="MGI:2652858">
    <property type="gene designation" value="BC035947"/>
</dbReference>
<evidence type="ECO:0000256" key="7">
    <source>
        <dbReference type="SAM" id="Phobius"/>
    </source>
</evidence>
<evidence type="ECO:0000259" key="8">
    <source>
        <dbReference type="PROSITE" id="PS50994"/>
    </source>
</evidence>
<evidence type="ECO:0000256" key="1">
    <source>
        <dbReference type="ARBA" id="ARBA00022679"/>
    </source>
</evidence>
<dbReference type="CDD" id="cd09851">
    <property type="entry name" value="HTLV-1-like_HR1-HR2"/>
    <property type="match status" value="1"/>
</dbReference>
<dbReference type="GO" id="GO:0016779">
    <property type="term" value="F:nucleotidyltransferase activity"/>
    <property type="evidence" value="ECO:0007669"/>
    <property type="project" value="UniProtKB-KW"/>
</dbReference>
<evidence type="ECO:0000313" key="10">
    <source>
        <dbReference type="MGI" id="MGI:2652858"/>
    </source>
</evidence>
<evidence type="ECO:0000313" key="9">
    <source>
        <dbReference type="EMBL" id="AAH34187.2"/>
    </source>
</evidence>
<dbReference type="GO" id="GO:0004519">
    <property type="term" value="F:endonuclease activity"/>
    <property type="evidence" value="ECO:0007669"/>
    <property type="project" value="UniProtKB-KW"/>
</dbReference>
<feature type="region of interest" description="Disordered" evidence="6">
    <location>
        <begin position="287"/>
        <end position="314"/>
    </location>
</feature>
<dbReference type="InterPro" id="IPR018154">
    <property type="entry name" value="TLV/ENV_coat_polyprotein"/>
</dbReference>
<dbReference type="Gene3D" id="1.10.287.210">
    <property type="match status" value="1"/>
</dbReference>
<keyword evidence="5" id="KW-0378">Hydrolase</keyword>
<dbReference type="PROSITE" id="PS50994">
    <property type="entry name" value="INTEGRASE"/>
    <property type="match status" value="1"/>
</dbReference>
<organism evidence="9">
    <name type="scientific">Mus musculus</name>
    <name type="common">Mouse</name>
    <dbReference type="NCBI Taxonomy" id="10090"/>
    <lineage>
        <taxon>Eukaryota</taxon>
        <taxon>Metazoa</taxon>
        <taxon>Chordata</taxon>
        <taxon>Craniata</taxon>
        <taxon>Vertebrata</taxon>
        <taxon>Euteleostomi</taxon>
        <taxon>Mammalia</taxon>
        <taxon>Eutheria</taxon>
        <taxon>Euarchontoglires</taxon>
        <taxon>Glires</taxon>
        <taxon>Rodentia</taxon>
        <taxon>Myomorpha</taxon>
        <taxon>Muroidea</taxon>
        <taxon>Muridae</taxon>
        <taxon>Murinae</taxon>
        <taxon>Mus</taxon>
        <taxon>Mus</taxon>
    </lineage>
</organism>
<dbReference type="SUPFAM" id="SSF53098">
    <property type="entry name" value="Ribonuclease H-like"/>
    <property type="match status" value="1"/>
</dbReference>
<keyword evidence="3" id="KW-0540">Nuclease</keyword>
<evidence type="ECO:0000256" key="6">
    <source>
        <dbReference type="SAM" id="MobiDB-lite"/>
    </source>
</evidence>
<evidence type="ECO:0000256" key="3">
    <source>
        <dbReference type="ARBA" id="ARBA00022722"/>
    </source>
</evidence>
<dbReference type="AlphaFoldDB" id="Q8K030"/>
<keyword evidence="2" id="KW-0548">Nucleotidyltransferase</keyword>
<dbReference type="AGR" id="MGI:2652858"/>
<keyword evidence="7" id="KW-0472">Membrane</keyword>